<dbReference type="SUPFAM" id="SSF56112">
    <property type="entry name" value="Protein kinase-like (PK-like)"/>
    <property type="match status" value="1"/>
</dbReference>
<dbReference type="Proteomes" id="UP001162880">
    <property type="component" value="Unassembled WGS sequence"/>
</dbReference>
<evidence type="ECO:0008006" key="3">
    <source>
        <dbReference type="Google" id="ProtNLM"/>
    </source>
</evidence>
<dbReference type="RefSeq" id="WP_243993929.1">
    <property type="nucleotide sequence ID" value="NZ_JALHLE010000016.1"/>
</dbReference>
<proteinExistence type="predicted"/>
<evidence type="ECO:0000313" key="2">
    <source>
        <dbReference type="Proteomes" id="UP001162880"/>
    </source>
</evidence>
<keyword evidence="2" id="KW-1185">Reference proteome</keyword>
<organism evidence="1 2">
    <name type="scientific">Novosphingobium album</name>
    <name type="common">ex Hu et al. 2023</name>
    <dbReference type="NCBI Taxonomy" id="2930093"/>
    <lineage>
        <taxon>Bacteria</taxon>
        <taxon>Pseudomonadati</taxon>
        <taxon>Pseudomonadota</taxon>
        <taxon>Alphaproteobacteria</taxon>
        <taxon>Sphingomonadales</taxon>
        <taxon>Sphingomonadaceae</taxon>
        <taxon>Novosphingobium</taxon>
    </lineage>
</organism>
<comment type="caution">
    <text evidence="1">The sequence shown here is derived from an EMBL/GenBank/DDBJ whole genome shotgun (WGS) entry which is preliminary data.</text>
</comment>
<reference evidence="1" key="1">
    <citation type="submission" date="2022-03" db="EMBL/GenBank/DDBJ databases">
        <title>Identification of a novel bacterium isolated from mangrove sediments.</title>
        <authorList>
            <person name="Pan X."/>
        </authorList>
    </citation>
    <scope>NUCLEOTIDE SEQUENCE</scope>
    <source>
        <strain evidence="1">B2580</strain>
    </source>
</reference>
<sequence>MNRTATGDTTGILMPASAEDLRAAPEQFLTRAMQAYGTLSADNRVVSADRFEIFAGGNSGQKALLDVTYARAEAGLPRRLFAKFSRDFADPFRDRRRAELDGEVRLAALSRLPAFPLAVPRAVFGDFEAKSGTGLLITERIAFGEGAIEPLHEKCMDHLLPDPLAYYRVLVSAQARLAAAQHRGALSPEVEALFPYDREAAQADLPIAYGPEELRAKVAALGTFLAQHPQLFPETLTDPAFPARLEAEALAILQHEGAVRRFFHADPRFVALCHWNANIDNAWFWRESGGTLHCGLLDWGMVRPMNLATGLWGGLSASPIRFLQAELDGLLDHYRSELAAHGGPDLTAGLLDLHFDLSLAITGLALMMDLPALITARMPDIGHAQGPFDPLLRRDKVVEGFLLVSTNFLHLWALRGFGGSLQRMLAMGS</sequence>
<dbReference type="EMBL" id="JALHLE010000016">
    <property type="protein sequence ID" value="MCJ2179196.1"/>
    <property type="molecule type" value="Genomic_DNA"/>
</dbReference>
<accession>A0ABT0B2B0</accession>
<name>A0ABT0B2B0_9SPHN</name>
<protein>
    <recommendedName>
        <fullName evidence="3">Aminoglycoside phosphotransferase domain-containing protein</fullName>
    </recommendedName>
</protein>
<dbReference type="InterPro" id="IPR011009">
    <property type="entry name" value="Kinase-like_dom_sf"/>
</dbReference>
<evidence type="ECO:0000313" key="1">
    <source>
        <dbReference type="EMBL" id="MCJ2179196.1"/>
    </source>
</evidence>
<gene>
    <name evidence="1" type="ORF">MTR64_11510</name>
</gene>